<evidence type="ECO:0000313" key="3">
    <source>
        <dbReference type="EMBL" id="NMD99822.1"/>
    </source>
</evidence>
<comment type="caution">
    <text evidence="3">The sequence shown here is derived from an EMBL/GenBank/DDBJ whole genome shotgun (WGS) entry which is preliminary data.</text>
</comment>
<dbReference type="NCBIfam" id="TIGR01760">
    <property type="entry name" value="tape_meas_TP901"/>
    <property type="match status" value="1"/>
</dbReference>
<evidence type="ECO:0000259" key="2">
    <source>
        <dbReference type="Pfam" id="PF10145"/>
    </source>
</evidence>
<reference evidence="3 4" key="1">
    <citation type="submission" date="2020-04" db="EMBL/GenBank/DDBJ databases">
        <authorList>
            <person name="Hitch T.C.A."/>
            <person name="Wylensek D."/>
            <person name="Clavel T."/>
        </authorList>
    </citation>
    <scope>NUCLEOTIDE SEQUENCE [LARGE SCALE GENOMIC DNA]</scope>
    <source>
        <strain evidence="3 4">PG-130-P53-12</strain>
    </source>
</reference>
<dbReference type="AlphaFoldDB" id="A0A848BBQ0"/>
<evidence type="ECO:0000256" key="1">
    <source>
        <dbReference type="ARBA" id="ARBA00022612"/>
    </source>
</evidence>
<dbReference type="PANTHER" id="PTHR37813">
    <property type="entry name" value="FELS-2 PROPHAGE PROTEIN"/>
    <property type="match status" value="1"/>
</dbReference>
<dbReference type="Pfam" id="PF10145">
    <property type="entry name" value="PhageMin_Tail"/>
    <property type="match status" value="1"/>
</dbReference>
<keyword evidence="1" id="KW-1188">Viral release from host cell</keyword>
<dbReference type="InterPro" id="IPR010090">
    <property type="entry name" value="Phage_tape_meas"/>
</dbReference>
<dbReference type="EMBL" id="JABAFA010000063">
    <property type="protein sequence ID" value="NMD99822.1"/>
    <property type="molecule type" value="Genomic_DNA"/>
</dbReference>
<name>A0A848BBQ0_9FIRM</name>
<proteinExistence type="predicted"/>
<feature type="domain" description="Phage tail tape measure protein" evidence="2">
    <location>
        <begin position="80"/>
        <end position="135"/>
    </location>
</feature>
<sequence length="136" mass="14023">MVNVKQNTGGITGMAEKAGNAASGVASGMLMNTSMQMAGAAGIGFGIYDAIKSYADFEKEMSAVKAISGATGAEFDMLTEKARQMGADTKFSATESAQAFEYMAMAGWKTDDMMNGIEGVMNLAAASGEDLGRVSD</sequence>
<accession>A0A848BBQ0</accession>
<protein>
    <submittedName>
        <fullName evidence="3">Phage tail tape measure protein</fullName>
    </submittedName>
</protein>
<dbReference type="Proteomes" id="UP000543804">
    <property type="component" value="Unassembled WGS sequence"/>
</dbReference>
<keyword evidence="4" id="KW-1185">Reference proteome</keyword>
<organism evidence="3 4">
    <name type="scientific">Selenomonas bovis</name>
    <dbReference type="NCBI Taxonomy" id="416586"/>
    <lineage>
        <taxon>Bacteria</taxon>
        <taxon>Bacillati</taxon>
        <taxon>Bacillota</taxon>
        <taxon>Negativicutes</taxon>
        <taxon>Selenomonadales</taxon>
        <taxon>Selenomonadaceae</taxon>
        <taxon>Selenomonas</taxon>
    </lineage>
</organism>
<dbReference type="PANTHER" id="PTHR37813:SF1">
    <property type="entry name" value="FELS-2 PROPHAGE PROTEIN"/>
    <property type="match status" value="1"/>
</dbReference>
<gene>
    <name evidence="3" type="ORF">HF878_10220</name>
</gene>
<evidence type="ECO:0000313" key="4">
    <source>
        <dbReference type="Proteomes" id="UP000543804"/>
    </source>
</evidence>
<feature type="non-terminal residue" evidence="3">
    <location>
        <position position="136"/>
    </location>
</feature>